<proteinExistence type="predicted"/>
<sequence>MIKFKQSSIAFALSLVLAGCGGGSDSPSKESVASETLTNPKGKTFSELDTAANSLLKSRYTGLDNNSEINLELVQKTVTHLLDDSASSFTDFDFPGIQNHIKSNGSIEGTERCDNGGTVIYSGSASESGSGIISAKFINCANYDYATITGNITVKSSVETNEIGIYFDALEMSDRREQQKLTGSFKATQTDTVYVTQNILLEDKNGSQVVSQLSVEGLKYDDGYNQSLSLSGTVKFGDSGIVTVDATDLKGYSPSFLEGDIKISGINSSATISFNDTYPVFYQDVDLDNENDLGAYIMSIRDYVAGNYTDLNPVPLNILSLPPSVSSPYFYGNSPDTTMPITVEGGSYSDPDTAIEDLVVSFEWYVNDELVEGQYTNTLPAGVAVFGDVLEVAMKVSDGANSVLSYRTSITLADAPNQIEISGLPDTLSANQHVVFTAKVVDPDNKLETSTSALTSAPAGATIDENGQISWTTPSEMLFSSQDYFFTFSSADEQNPSEASFTVTVNSPGSLPIARSGIEVPKKSNNILINDFDGDDKNEILTTDHFNRVMLITYNNGTPEQKWLYPYALPTEGRIKQVFAVNTDDDSEKEIYVLTENGLSVIDNLNSEARKLLTFEEDAVSGALEDTNNDGIPELAVFLTNEKHSNSTNTLAIYSLEKPQQPLFETNSDNAHTVRFGNVDTDENLELIVSSGLVYDTATWENEWLSGYSFGYNDIITADINGDGIEEIIGNNNGVTVYSVVDKAQIANLDSQYNNCQITAANLDNDVSDELIVGNCHWGKVHAYNFDSGNTFTEIWNVDVIDNDTVSTQVGDSDNDGKLELVWGAGVYHSGADELITADIDGESFSIRQDKIAPQLDRFVSAGWAKKAGNTEKAVFFVPRSNSGSGGGRIVQMDKNGQFTPSDEVSTNWNNDQSVITADFNNDGLSELLVPDTALYNTSLAIMDLSTYDISYQLPIDSNDALISVGAADVNGDNVADAIYSTHNYVKVVDVYNQSLISNFSVSDHLNDFSIAANSSVDMVVASNSLNLLTLTDGSFAKNDTIEKACMQVEYFNFDSDAALEVACLYQESIFYGGDTTSLIVYEINDGKFEQVHQKQLNVNVIDFVVSPVTESNQELILVTQGGGDEWDEPTHANIIFTDSFGSKISRSPDLLGSPSKDALKVRLDDKGKLNLLLSTSVAMYQIH</sequence>
<dbReference type="EMBL" id="AUXW01000113">
    <property type="protein sequence ID" value="KKE84712.1"/>
    <property type="molecule type" value="Genomic_DNA"/>
</dbReference>
<dbReference type="AlphaFoldDB" id="A0A0F6AER6"/>
<dbReference type="RefSeq" id="WP_046355101.1">
    <property type="nucleotide sequence ID" value="NZ_AUXW01000113.1"/>
</dbReference>
<evidence type="ECO:0008006" key="3">
    <source>
        <dbReference type="Google" id="ProtNLM"/>
    </source>
</evidence>
<organism evidence="1 2">
    <name type="scientific">Pseudoalteromonas luteoviolacea S4054</name>
    <dbReference type="NCBI Taxonomy" id="1129367"/>
    <lineage>
        <taxon>Bacteria</taxon>
        <taxon>Pseudomonadati</taxon>
        <taxon>Pseudomonadota</taxon>
        <taxon>Gammaproteobacteria</taxon>
        <taxon>Alteromonadales</taxon>
        <taxon>Pseudoalteromonadaceae</taxon>
        <taxon>Pseudoalteromonas</taxon>
    </lineage>
</organism>
<gene>
    <name evidence="1" type="ORF">N479_07910</name>
</gene>
<reference evidence="1 2" key="1">
    <citation type="journal article" date="2015" name="BMC Genomics">
        <title>Genome mining reveals unlocked bioactive potential of marine Gram-negative bacteria.</title>
        <authorList>
            <person name="Machado H."/>
            <person name="Sonnenschein E.C."/>
            <person name="Melchiorsen J."/>
            <person name="Gram L."/>
        </authorList>
    </citation>
    <scope>NUCLEOTIDE SEQUENCE [LARGE SCALE GENOMIC DNA]</scope>
    <source>
        <strain evidence="1 2">S4054</strain>
    </source>
</reference>
<accession>A0A0F6AER6</accession>
<dbReference type="Proteomes" id="UP000033434">
    <property type="component" value="Unassembled WGS sequence"/>
</dbReference>
<evidence type="ECO:0000313" key="1">
    <source>
        <dbReference type="EMBL" id="KKE84712.1"/>
    </source>
</evidence>
<dbReference type="SUPFAM" id="SSF69318">
    <property type="entry name" value="Integrin alpha N-terminal domain"/>
    <property type="match status" value="2"/>
</dbReference>
<comment type="caution">
    <text evidence="1">The sequence shown here is derived from an EMBL/GenBank/DDBJ whole genome shotgun (WGS) entry which is preliminary data.</text>
</comment>
<dbReference type="Gene3D" id="2.60.40.10">
    <property type="entry name" value="Immunoglobulins"/>
    <property type="match status" value="1"/>
</dbReference>
<dbReference type="PATRIC" id="fig|1129367.4.peg.1327"/>
<protein>
    <recommendedName>
        <fullName evidence="3">Cadherin domain-containing protein</fullName>
    </recommendedName>
</protein>
<dbReference type="PROSITE" id="PS51257">
    <property type="entry name" value="PROKAR_LIPOPROTEIN"/>
    <property type="match status" value="1"/>
</dbReference>
<dbReference type="InterPro" id="IPR013783">
    <property type="entry name" value="Ig-like_fold"/>
</dbReference>
<dbReference type="InterPro" id="IPR028994">
    <property type="entry name" value="Integrin_alpha_N"/>
</dbReference>
<evidence type="ECO:0000313" key="2">
    <source>
        <dbReference type="Proteomes" id="UP000033434"/>
    </source>
</evidence>
<name>A0A0F6AER6_9GAMM</name>